<reference evidence="2 3" key="1">
    <citation type="journal article" date="2009" name="PLoS Genet.">
        <title>Alliance of proteomics and genomics to unravel the specificities of Sahara bacterium Deinococcus deserti.</title>
        <authorList>
            <person name="de Groot A."/>
            <person name="Dulermo R."/>
            <person name="Ortet P."/>
            <person name="Blanchard L."/>
            <person name="Guerin P."/>
            <person name="Fernandez B."/>
            <person name="Vacherie B."/>
            <person name="Dossat C."/>
            <person name="Jolivet E."/>
            <person name="Siguier P."/>
            <person name="Chandler M."/>
            <person name="Barakat M."/>
            <person name="Dedieu A."/>
            <person name="Barbe V."/>
            <person name="Heulin T."/>
            <person name="Sommer S."/>
            <person name="Achouak W."/>
            <person name="Armengaud J."/>
        </authorList>
    </citation>
    <scope>NUCLEOTIDE SEQUENCE [LARGE SCALE GENOMIC DNA]</scope>
    <source>
        <strain evidence="3">DSM 17065 / CIP 109153 / LMG 22923 / VCD115</strain>
    </source>
</reference>
<dbReference type="RefSeq" id="WP_012692160.1">
    <property type="nucleotide sequence ID" value="NC_012526.1"/>
</dbReference>
<sequence length="320" mass="34735">MKYPLITICLALISGAAAQQGPANVSNLTKVSLTKGAIRVTDPAATRELGQFLNSLAGQQGSACQASEYLVWEDASLAETISDGLAAQFKTRGITVKQLNEEEDEESYTLSFLMTEKTNRFVALIYTDAQSVVLGWCSLKSAPAVTPTAAAPRAQQPAAAAPFKVGDRVMAKFSQLDYENEATIRAVKDGRYLVHSEDSTAEDTWVTADRLTRFNPGNTASGPPAGTYVCYHPMYENAYMGSFVIASGGRYTYLTGNNRSGTYTYNPAQRTITWKGGELSTRPVTGEYVNTLRNGPIIMLLFADGKGRRAGDYQRCLLKK</sequence>
<dbReference type="AlphaFoldDB" id="C1CYZ9"/>
<dbReference type="KEGG" id="ddr:Deide_02280"/>
<accession>C1CYZ9</accession>
<dbReference type="Proteomes" id="UP000002208">
    <property type="component" value="Chromosome"/>
</dbReference>
<protein>
    <submittedName>
        <fullName evidence="2">Uncharacterized protein</fullName>
    </submittedName>
</protein>
<dbReference type="PaxDb" id="546414-Deide_02280"/>
<evidence type="ECO:0000313" key="2">
    <source>
        <dbReference type="EMBL" id="ACO45037.1"/>
    </source>
</evidence>
<gene>
    <name evidence="2" type="ordered locus">Deide_02280</name>
</gene>
<name>C1CYZ9_DEIDV</name>
<proteinExistence type="predicted"/>
<dbReference type="EMBL" id="CP001114">
    <property type="protein sequence ID" value="ACO45037.1"/>
    <property type="molecule type" value="Genomic_DNA"/>
</dbReference>
<dbReference type="HOGENOM" id="CLU_867975_0_0_0"/>
<keyword evidence="3" id="KW-1185">Reference proteome</keyword>
<evidence type="ECO:0000256" key="1">
    <source>
        <dbReference type="SAM" id="SignalP"/>
    </source>
</evidence>
<evidence type="ECO:0000313" key="3">
    <source>
        <dbReference type="Proteomes" id="UP000002208"/>
    </source>
</evidence>
<organism evidence="2 3">
    <name type="scientific">Deinococcus deserti (strain DSM 17065 / CIP 109153 / LMG 22923 / VCD115)</name>
    <dbReference type="NCBI Taxonomy" id="546414"/>
    <lineage>
        <taxon>Bacteria</taxon>
        <taxon>Thermotogati</taxon>
        <taxon>Deinococcota</taxon>
        <taxon>Deinococci</taxon>
        <taxon>Deinococcales</taxon>
        <taxon>Deinococcaceae</taxon>
        <taxon>Deinococcus</taxon>
    </lineage>
</organism>
<dbReference type="OrthoDB" id="68131at2"/>
<feature type="chain" id="PRO_5002905539" evidence="1">
    <location>
        <begin position="20"/>
        <end position="320"/>
    </location>
</feature>
<keyword evidence="1" id="KW-0732">Signal</keyword>
<feature type="signal peptide" evidence="1">
    <location>
        <begin position="1"/>
        <end position="19"/>
    </location>
</feature>